<gene>
    <name evidence="2" type="ORF">B5E91_11955</name>
</gene>
<evidence type="ECO:0000313" key="3">
    <source>
        <dbReference type="Proteomes" id="UP000196258"/>
    </source>
</evidence>
<evidence type="ECO:0000313" key="2">
    <source>
        <dbReference type="EMBL" id="OUQ03814.1"/>
    </source>
</evidence>
<reference evidence="3" key="1">
    <citation type="submission" date="2017-04" db="EMBL/GenBank/DDBJ databases">
        <title>Function of individual gut microbiota members based on whole genome sequencing of pure cultures obtained from chicken caecum.</title>
        <authorList>
            <person name="Medvecky M."/>
            <person name="Cejkova D."/>
            <person name="Polansky O."/>
            <person name="Karasova D."/>
            <person name="Kubasova T."/>
            <person name="Cizek A."/>
            <person name="Rychlik I."/>
        </authorList>
    </citation>
    <scope>NUCLEOTIDE SEQUENCE [LARGE SCALE GENOMIC DNA]</scope>
    <source>
        <strain evidence="3">An149</strain>
    </source>
</reference>
<name>A0A1Y4PWG5_9FIRM</name>
<dbReference type="InterPro" id="IPR011528">
    <property type="entry name" value="NERD"/>
</dbReference>
<accession>A0A1Y4PWG5</accession>
<feature type="domain" description="NERD" evidence="1">
    <location>
        <begin position="1"/>
        <end position="75"/>
    </location>
</feature>
<dbReference type="AlphaFoldDB" id="A0A1Y4PWG5"/>
<proteinExistence type="predicted"/>
<dbReference type="EMBL" id="NFLB01000016">
    <property type="protein sequence ID" value="OUQ03814.1"/>
    <property type="molecule type" value="Genomic_DNA"/>
</dbReference>
<organism evidence="2 3">
    <name type="scientific">Thomasclavelia spiroformis</name>
    <dbReference type="NCBI Taxonomy" id="29348"/>
    <lineage>
        <taxon>Bacteria</taxon>
        <taxon>Bacillati</taxon>
        <taxon>Bacillota</taxon>
        <taxon>Erysipelotrichia</taxon>
        <taxon>Erysipelotrichales</taxon>
        <taxon>Coprobacillaceae</taxon>
        <taxon>Thomasclavelia</taxon>
    </lineage>
</organism>
<evidence type="ECO:0000259" key="1">
    <source>
        <dbReference type="PROSITE" id="PS50965"/>
    </source>
</evidence>
<dbReference type="PROSITE" id="PS50965">
    <property type="entry name" value="NERD"/>
    <property type="match status" value="1"/>
</dbReference>
<protein>
    <recommendedName>
        <fullName evidence="1">NERD domain-containing protein</fullName>
    </recommendedName>
</protein>
<sequence length="75" mass="8814">MKVLFNITLSDDENETEYDAIILTKFDVFIVEVKNFRGDLNISERGIVTNSFNDKVTYNLAEKMSCKEYFIKKTY</sequence>
<dbReference type="Proteomes" id="UP000196258">
    <property type="component" value="Unassembled WGS sequence"/>
</dbReference>
<dbReference type="Pfam" id="PF08378">
    <property type="entry name" value="NERD"/>
    <property type="match status" value="1"/>
</dbReference>
<comment type="caution">
    <text evidence="2">The sequence shown here is derived from an EMBL/GenBank/DDBJ whole genome shotgun (WGS) entry which is preliminary data.</text>
</comment>